<keyword evidence="1" id="KW-0472">Membrane</keyword>
<keyword evidence="4" id="KW-1185">Reference proteome</keyword>
<dbReference type="InterPro" id="IPR041208">
    <property type="entry name" value="Cap15"/>
</dbReference>
<evidence type="ECO:0000313" key="3">
    <source>
        <dbReference type="EMBL" id="MDF9747869.1"/>
    </source>
</evidence>
<protein>
    <recommendedName>
        <fullName evidence="2">CD-NTase-associated protein 15 domain-containing protein</fullName>
    </recommendedName>
</protein>
<evidence type="ECO:0000313" key="4">
    <source>
        <dbReference type="Proteomes" id="UP001154061"/>
    </source>
</evidence>
<feature type="transmembrane region" description="Helical" evidence="1">
    <location>
        <begin position="12"/>
        <end position="35"/>
    </location>
</feature>
<comment type="caution">
    <text evidence="3">The sequence shown here is derived from an EMBL/GenBank/DDBJ whole genome shotgun (WGS) entry which is preliminary data.</text>
</comment>
<dbReference type="AlphaFoldDB" id="A0A9Q4Q223"/>
<dbReference type="EMBL" id="JAMQOT010000010">
    <property type="protein sequence ID" value="MDF9747869.1"/>
    <property type="molecule type" value="Genomic_DNA"/>
</dbReference>
<keyword evidence="1" id="KW-0812">Transmembrane</keyword>
<dbReference type="Pfam" id="PF18153">
    <property type="entry name" value="Cap15_CD_rec"/>
    <property type="match status" value="1"/>
</dbReference>
<feature type="transmembrane region" description="Helical" evidence="1">
    <location>
        <begin position="41"/>
        <end position="59"/>
    </location>
</feature>
<gene>
    <name evidence="3" type="ORF">NDI89_20030</name>
</gene>
<proteinExistence type="predicted"/>
<sequence length="207" mass="23530">MHSYSTDKRRWKTYLSLGAIALSISLGSGFIAQILQVRFGFALGSLSFGLSSYVVYYLFTNRIWNWDLSRKIGITKVPDFSGKWEGHLYTSYDDAEPSETAEIEHEGLTPMEATIEIEQTWDEILIFLNGPDSTSESIGATILVGGHWPSLTYNYENTGDAHHDEKNHHYGTTMLDYNPEEDTFSGTYYTGPNRENTGRFELKRVED</sequence>
<accession>A0A9Q4Q223</accession>
<dbReference type="Proteomes" id="UP001154061">
    <property type="component" value="Unassembled WGS sequence"/>
</dbReference>
<keyword evidence="1" id="KW-1133">Transmembrane helix</keyword>
<organism evidence="3 4">
    <name type="scientific">Natrinema salsiterrestre</name>
    <dbReference type="NCBI Taxonomy" id="2950540"/>
    <lineage>
        <taxon>Archaea</taxon>
        <taxon>Methanobacteriati</taxon>
        <taxon>Methanobacteriota</taxon>
        <taxon>Stenosarchaea group</taxon>
        <taxon>Halobacteria</taxon>
        <taxon>Halobacteriales</taxon>
        <taxon>Natrialbaceae</taxon>
        <taxon>Natrinema</taxon>
    </lineage>
</organism>
<feature type="domain" description="CD-NTase-associated protein 15" evidence="2">
    <location>
        <begin position="75"/>
        <end position="204"/>
    </location>
</feature>
<evidence type="ECO:0000256" key="1">
    <source>
        <dbReference type="SAM" id="Phobius"/>
    </source>
</evidence>
<reference evidence="3" key="1">
    <citation type="submission" date="2022-06" db="EMBL/GenBank/DDBJ databases">
        <title>Natrinema sp. a new haloarchaeum isolate from saline soil.</title>
        <authorList>
            <person name="Strakova D."/>
            <person name="Galisteo C."/>
            <person name="Sanchez-Porro C."/>
            <person name="Ventosa A."/>
        </authorList>
    </citation>
    <scope>NUCLEOTIDE SEQUENCE</scope>
    <source>
        <strain evidence="3">S1CR25-10</strain>
    </source>
</reference>
<dbReference type="RefSeq" id="WP_277524280.1">
    <property type="nucleotide sequence ID" value="NZ_JAMQOT010000010.1"/>
</dbReference>
<name>A0A9Q4Q223_9EURY</name>
<evidence type="ECO:0000259" key="2">
    <source>
        <dbReference type="Pfam" id="PF18153"/>
    </source>
</evidence>